<feature type="domain" description="Spore germination GerAC-like C-terminal" evidence="8">
    <location>
        <begin position="206"/>
        <end position="361"/>
    </location>
</feature>
<keyword evidence="4" id="KW-0732">Signal</keyword>
<evidence type="ECO:0000256" key="1">
    <source>
        <dbReference type="ARBA" id="ARBA00004635"/>
    </source>
</evidence>
<evidence type="ECO:0000256" key="5">
    <source>
        <dbReference type="ARBA" id="ARBA00023136"/>
    </source>
</evidence>
<dbReference type="PROSITE" id="PS51257">
    <property type="entry name" value="PROKAR_LIPOPROTEIN"/>
    <property type="match status" value="1"/>
</dbReference>
<dbReference type="RefSeq" id="WP_204601813.1">
    <property type="nucleotide sequence ID" value="NZ_JBHSED010000058.1"/>
</dbReference>
<keyword evidence="3" id="KW-0309">Germination</keyword>
<dbReference type="InterPro" id="IPR046953">
    <property type="entry name" value="Spore_GerAC-like_C"/>
</dbReference>
<keyword evidence="7" id="KW-0449">Lipoprotein</keyword>
<dbReference type="InterPro" id="IPR038501">
    <property type="entry name" value="Spore_GerAC_C_sf"/>
</dbReference>
<dbReference type="Proteomes" id="UP001595755">
    <property type="component" value="Unassembled WGS sequence"/>
</dbReference>
<keyword evidence="6" id="KW-0564">Palmitate</keyword>
<comment type="caution">
    <text evidence="10">The sequence shown here is derived from an EMBL/GenBank/DDBJ whole genome shotgun (WGS) entry which is preliminary data.</text>
</comment>
<evidence type="ECO:0000256" key="6">
    <source>
        <dbReference type="ARBA" id="ARBA00023139"/>
    </source>
</evidence>
<dbReference type="Gene3D" id="3.30.300.210">
    <property type="entry name" value="Nutrient germinant receptor protein C, domain 3"/>
    <property type="match status" value="1"/>
</dbReference>
<dbReference type="InterPro" id="IPR008844">
    <property type="entry name" value="Spore_GerAC-like"/>
</dbReference>
<sequence length="364" mass="41094">MRRIALLIALAIAMMGLGSGCGFKDIDKRFFVVAMGVDSGRQPNTYKVTLRLAVPSSKIESGKAVSEVESFEAPTVAEAVRHLKSLVDKELDFGHCRVILFGKRLMEQSMDEPLNWLSRRRDISMVAFMAMAEPNAHEVLQLSPLSERYPGNALLLSFGSEGTESSYTLTEYLFDFMRRRTETGMDGYLPIIRRDLDGNSYHVDKVAFMDKRKLRLSLTPEETQLFNISAKRFDKSFIAIPYQGTRIVLALTQVKVLIQVSEADNPQVTLRIRASGFLEEGPPNLLKGNASMIESHLQKEFGGQLEDLLYKIRNNGVDPYGFGIRYLAQHFGQAKEWEKWKKAYPQASFRVVTRIVINKAGLVK</sequence>
<dbReference type="NCBIfam" id="TIGR02887">
    <property type="entry name" value="spore_ger_x_C"/>
    <property type="match status" value="1"/>
</dbReference>
<evidence type="ECO:0000313" key="10">
    <source>
        <dbReference type="EMBL" id="MFC4306108.1"/>
    </source>
</evidence>
<evidence type="ECO:0000313" key="11">
    <source>
        <dbReference type="Proteomes" id="UP001595755"/>
    </source>
</evidence>
<keyword evidence="11" id="KW-1185">Reference proteome</keyword>
<feature type="domain" description="Spore germination protein N-terminal" evidence="9">
    <location>
        <begin position="24"/>
        <end position="193"/>
    </location>
</feature>
<dbReference type="EMBL" id="JBHSED010000058">
    <property type="protein sequence ID" value="MFC4306108.1"/>
    <property type="molecule type" value="Genomic_DNA"/>
</dbReference>
<reference evidence="11" key="1">
    <citation type="journal article" date="2019" name="Int. J. Syst. Evol. Microbiol.">
        <title>The Global Catalogue of Microorganisms (GCM) 10K type strain sequencing project: providing services to taxonomists for standard genome sequencing and annotation.</title>
        <authorList>
            <consortium name="The Broad Institute Genomics Platform"/>
            <consortium name="The Broad Institute Genome Sequencing Center for Infectious Disease"/>
            <person name="Wu L."/>
            <person name="Ma J."/>
        </authorList>
    </citation>
    <scope>NUCLEOTIDE SEQUENCE [LARGE SCALE GENOMIC DNA]</scope>
    <source>
        <strain evidence="11">CGMCC 4.1641</strain>
    </source>
</reference>
<gene>
    <name evidence="10" type="ORF">ACFO1S_21995</name>
</gene>
<dbReference type="PANTHER" id="PTHR35789">
    <property type="entry name" value="SPORE GERMINATION PROTEIN B3"/>
    <property type="match status" value="1"/>
</dbReference>
<evidence type="ECO:0000256" key="4">
    <source>
        <dbReference type="ARBA" id="ARBA00022729"/>
    </source>
</evidence>
<organism evidence="10 11">
    <name type="scientific">Cohnella boryungensis</name>
    <dbReference type="NCBI Taxonomy" id="768479"/>
    <lineage>
        <taxon>Bacteria</taxon>
        <taxon>Bacillati</taxon>
        <taxon>Bacillota</taxon>
        <taxon>Bacilli</taxon>
        <taxon>Bacillales</taxon>
        <taxon>Paenibacillaceae</taxon>
        <taxon>Cohnella</taxon>
    </lineage>
</organism>
<name>A0ABV8SGU5_9BACL</name>
<keyword evidence="5" id="KW-0472">Membrane</keyword>
<evidence type="ECO:0000256" key="7">
    <source>
        <dbReference type="ARBA" id="ARBA00023288"/>
    </source>
</evidence>
<dbReference type="PANTHER" id="PTHR35789:SF1">
    <property type="entry name" value="SPORE GERMINATION PROTEIN B3"/>
    <property type="match status" value="1"/>
</dbReference>
<evidence type="ECO:0000259" key="8">
    <source>
        <dbReference type="Pfam" id="PF05504"/>
    </source>
</evidence>
<dbReference type="Pfam" id="PF25198">
    <property type="entry name" value="Spore_GerAC_N"/>
    <property type="match status" value="1"/>
</dbReference>
<evidence type="ECO:0000256" key="2">
    <source>
        <dbReference type="ARBA" id="ARBA00007886"/>
    </source>
</evidence>
<proteinExistence type="inferred from homology"/>
<protein>
    <submittedName>
        <fullName evidence="10">Ger(X)C family spore germination protein</fullName>
    </submittedName>
</protein>
<comment type="subcellular location">
    <subcellularLocation>
        <location evidence="1">Membrane</location>
        <topology evidence="1">Lipid-anchor</topology>
    </subcellularLocation>
</comment>
<comment type="similarity">
    <text evidence="2">Belongs to the GerABKC lipoprotein family.</text>
</comment>
<dbReference type="Pfam" id="PF05504">
    <property type="entry name" value="Spore_GerAC"/>
    <property type="match status" value="1"/>
</dbReference>
<accession>A0ABV8SGU5</accession>
<evidence type="ECO:0000256" key="3">
    <source>
        <dbReference type="ARBA" id="ARBA00022544"/>
    </source>
</evidence>
<evidence type="ECO:0000259" key="9">
    <source>
        <dbReference type="Pfam" id="PF25198"/>
    </source>
</evidence>
<dbReference type="InterPro" id="IPR057336">
    <property type="entry name" value="GerAC_N"/>
</dbReference>